<sequence>MNIGAQFWTQFGMLMKENGFDRHFDNTDLQLTTLLDDDQIIGEFRNQNQKLMDYMQKQQVDELVSYLTEMPADDSNSKRAFRYPFYSCELLVCCENPKILEQFFGEDKSLLHKLFQFFVSDQDINPVLAGYVCNVLFNLLKMRTDIFLAEFYNYQNLTFRLIRQLQSRSVSELVIRLLTIEQETTIDYTPQRIELLRGVVERIIDNSNFEVSTNVSHIIQEITLKAYLINKAQPLFDFLYKDSIDLFCRSIVHESNFVSLASGTALYNLLILHYKIITRQGDPTESAIFQVDQQELFNVIESHLHKWLEFLLQSTNPIFGQHKIKLLEIIGVCISLNQQSFVDKLQEQDIFKVYNQLFIKYEKHDILHLQYYRFLVHIIEQKLDNLVQNLFNQNDFIQFLLKCTTEVINNQNQRKEYLGFVTKLAHFLKEFSPKYPLLQSELEKESWKKFKKQYFDKAERLNNHELGGHTRADYSEDVDFNKEDIQPKYDTFQNSNSEEKIQNDTNSQNLSNIFDAFKISVSEENNSVNVQQQEWGNFSWNQEQPNQSKEQQKQQEFQFDEVPKEGQEFQFDEVPKEGQDQQKESQQQSNTQQKKEIDINIEKEINTKQKHDYAQEEKEDEYNRFWQFQIHEHDAQIHNDALYEFEKNL</sequence>
<dbReference type="GO" id="GO:0019888">
    <property type="term" value="F:protein phosphatase regulator activity"/>
    <property type="evidence" value="ECO:0007669"/>
    <property type="project" value="TreeGrafter"/>
</dbReference>
<evidence type="ECO:0000256" key="2">
    <source>
        <dbReference type="ARBA" id="ARBA00023306"/>
    </source>
</evidence>
<dbReference type="PANTHER" id="PTHR12634:SF8">
    <property type="entry name" value="FIERY MOUNTAIN, ISOFORM D"/>
    <property type="match status" value="1"/>
</dbReference>
<feature type="region of interest" description="Disordered" evidence="3">
    <location>
        <begin position="572"/>
        <end position="616"/>
    </location>
</feature>
<comment type="similarity">
    <text evidence="1">Belongs to the SAPS family.</text>
</comment>
<dbReference type="AlphaFoldDB" id="A0A8S1QW80"/>
<evidence type="ECO:0000256" key="1">
    <source>
        <dbReference type="ARBA" id="ARBA00006180"/>
    </source>
</evidence>
<dbReference type="Proteomes" id="UP000692954">
    <property type="component" value="Unassembled WGS sequence"/>
</dbReference>
<protein>
    <submittedName>
        <fullName evidence="4">Uncharacterized protein</fullName>
    </submittedName>
</protein>
<proteinExistence type="inferred from homology"/>
<organism evidence="4 5">
    <name type="scientific">Paramecium sonneborni</name>
    <dbReference type="NCBI Taxonomy" id="65129"/>
    <lineage>
        <taxon>Eukaryota</taxon>
        <taxon>Sar</taxon>
        <taxon>Alveolata</taxon>
        <taxon>Ciliophora</taxon>
        <taxon>Intramacronucleata</taxon>
        <taxon>Oligohymenophorea</taxon>
        <taxon>Peniculida</taxon>
        <taxon>Parameciidae</taxon>
        <taxon>Paramecium</taxon>
    </lineage>
</organism>
<evidence type="ECO:0000313" key="5">
    <source>
        <dbReference type="Proteomes" id="UP000692954"/>
    </source>
</evidence>
<reference evidence="4" key="1">
    <citation type="submission" date="2021-01" db="EMBL/GenBank/DDBJ databases">
        <authorList>
            <consortium name="Genoscope - CEA"/>
            <person name="William W."/>
        </authorList>
    </citation>
    <scope>NUCLEOTIDE SEQUENCE</scope>
</reference>
<evidence type="ECO:0000313" key="4">
    <source>
        <dbReference type="EMBL" id="CAD8119951.1"/>
    </source>
</evidence>
<feature type="compositionally biased region" description="Basic and acidic residues" evidence="3">
    <location>
        <begin position="593"/>
        <end position="616"/>
    </location>
</feature>
<dbReference type="OrthoDB" id="313574at2759"/>
<comment type="caution">
    <text evidence="4">The sequence shown here is derived from an EMBL/GenBank/DDBJ whole genome shotgun (WGS) entry which is preliminary data.</text>
</comment>
<dbReference type="InterPro" id="IPR007587">
    <property type="entry name" value="SAPS"/>
</dbReference>
<keyword evidence="2" id="KW-0131">Cell cycle</keyword>
<gene>
    <name evidence="4" type="ORF">PSON_ATCC_30995.1.T1230129</name>
</gene>
<dbReference type="GO" id="GO:0019903">
    <property type="term" value="F:protein phosphatase binding"/>
    <property type="evidence" value="ECO:0007669"/>
    <property type="project" value="InterPro"/>
</dbReference>
<feature type="compositionally biased region" description="Basic and acidic residues" evidence="3">
    <location>
        <begin position="572"/>
        <end position="583"/>
    </location>
</feature>
<accession>A0A8S1QW80</accession>
<keyword evidence="5" id="KW-1185">Reference proteome</keyword>
<evidence type="ECO:0000256" key="3">
    <source>
        <dbReference type="SAM" id="MobiDB-lite"/>
    </source>
</evidence>
<dbReference type="EMBL" id="CAJJDN010000123">
    <property type="protein sequence ID" value="CAD8119951.1"/>
    <property type="molecule type" value="Genomic_DNA"/>
</dbReference>
<dbReference type="PANTHER" id="PTHR12634">
    <property type="entry name" value="SIT4 YEAST -ASSOCIATING PROTEIN-RELATED"/>
    <property type="match status" value="1"/>
</dbReference>
<name>A0A8S1QW80_9CILI</name>